<dbReference type="SUPFAM" id="SSF47473">
    <property type="entry name" value="EF-hand"/>
    <property type="match status" value="1"/>
</dbReference>
<dbReference type="InterPro" id="IPR002048">
    <property type="entry name" value="EF_hand_dom"/>
</dbReference>
<dbReference type="PROSITE" id="PS00018">
    <property type="entry name" value="EF_HAND_1"/>
    <property type="match status" value="3"/>
</dbReference>
<sequence length="190" mass="21057">MSTLAVYDVLDRKIDLAFGHVDANGDGVLEASDALALVARVVAYVGEPFGSPKAQREFAALELFWDHVSRRMDLNEDGKITPEEWRLGMRAAFGMNPAGFEEGFRPLAEATLDLLDRDGDGRVTAGEFAAWHRAFGTSSLNSAFAFARMDRDNDGSLSVPELLTAWREFYTSIEPDAPGNWLYGDLWFDD</sequence>
<evidence type="ECO:0000313" key="2">
    <source>
        <dbReference type="EMBL" id="MBP2472116.1"/>
    </source>
</evidence>
<feature type="domain" description="EF-hand" evidence="1">
    <location>
        <begin position="145"/>
        <end position="172"/>
    </location>
</feature>
<dbReference type="InterPro" id="IPR011992">
    <property type="entry name" value="EF-hand-dom_pair"/>
</dbReference>
<comment type="caution">
    <text evidence="2">The sequence shown here is derived from an EMBL/GenBank/DDBJ whole genome shotgun (WGS) entry which is preliminary data.</text>
</comment>
<feature type="domain" description="EF-hand" evidence="1">
    <location>
        <begin position="103"/>
        <end position="138"/>
    </location>
</feature>
<dbReference type="Pfam" id="PF13202">
    <property type="entry name" value="EF-hand_5"/>
    <property type="match status" value="3"/>
</dbReference>
<reference evidence="2 3" key="1">
    <citation type="submission" date="2021-03" db="EMBL/GenBank/DDBJ databases">
        <title>Sequencing the genomes of 1000 actinobacteria strains.</title>
        <authorList>
            <person name="Klenk H.-P."/>
        </authorList>
    </citation>
    <scope>NUCLEOTIDE SEQUENCE [LARGE SCALE GENOMIC DNA]</scope>
    <source>
        <strain evidence="2 3">DSM 44580</strain>
    </source>
</reference>
<feature type="domain" description="EF-hand" evidence="1">
    <location>
        <begin position="70"/>
        <end position="95"/>
    </location>
</feature>
<gene>
    <name evidence="2" type="ORF">JOF53_000988</name>
</gene>
<dbReference type="PROSITE" id="PS50222">
    <property type="entry name" value="EF_HAND_2"/>
    <property type="match status" value="3"/>
</dbReference>
<dbReference type="Proteomes" id="UP001519363">
    <property type="component" value="Unassembled WGS sequence"/>
</dbReference>
<dbReference type="CDD" id="cd00051">
    <property type="entry name" value="EFh"/>
    <property type="match status" value="2"/>
</dbReference>
<dbReference type="EMBL" id="JAGIOO010000001">
    <property type="protein sequence ID" value="MBP2472116.1"/>
    <property type="molecule type" value="Genomic_DNA"/>
</dbReference>
<keyword evidence="3" id="KW-1185">Reference proteome</keyword>
<dbReference type="InterPro" id="IPR018247">
    <property type="entry name" value="EF_Hand_1_Ca_BS"/>
</dbReference>
<protein>
    <recommendedName>
        <fullName evidence="1">EF-hand domain-containing protein</fullName>
    </recommendedName>
</protein>
<dbReference type="SMART" id="SM00054">
    <property type="entry name" value="EFh"/>
    <property type="match status" value="4"/>
</dbReference>
<evidence type="ECO:0000313" key="3">
    <source>
        <dbReference type="Proteomes" id="UP001519363"/>
    </source>
</evidence>
<evidence type="ECO:0000259" key="1">
    <source>
        <dbReference type="PROSITE" id="PS50222"/>
    </source>
</evidence>
<name>A0ABS5A729_9PSEU</name>
<accession>A0ABS5A729</accession>
<organism evidence="2 3">
    <name type="scientific">Crossiella equi</name>
    <dbReference type="NCBI Taxonomy" id="130796"/>
    <lineage>
        <taxon>Bacteria</taxon>
        <taxon>Bacillati</taxon>
        <taxon>Actinomycetota</taxon>
        <taxon>Actinomycetes</taxon>
        <taxon>Pseudonocardiales</taxon>
        <taxon>Pseudonocardiaceae</taxon>
        <taxon>Crossiella</taxon>
    </lineage>
</organism>
<proteinExistence type="predicted"/>
<dbReference type="Gene3D" id="1.10.238.10">
    <property type="entry name" value="EF-hand"/>
    <property type="match status" value="1"/>
</dbReference>
<dbReference type="RefSeq" id="WP_143342502.1">
    <property type="nucleotide sequence ID" value="NZ_JAGIOO010000001.1"/>
</dbReference>